<feature type="coiled-coil region" evidence="1">
    <location>
        <begin position="41"/>
        <end position="113"/>
    </location>
</feature>
<keyword evidence="5" id="KW-1185">Reference proteome</keyword>
<comment type="caution">
    <text evidence="4">The sequence shown here is derived from an EMBL/GenBank/DDBJ whole genome shotgun (WGS) entry which is preliminary data.</text>
</comment>
<keyword evidence="1" id="KW-0175">Coiled coil</keyword>
<feature type="region of interest" description="Disordered" evidence="2">
    <location>
        <begin position="160"/>
        <end position="284"/>
    </location>
</feature>
<evidence type="ECO:0000259" key="3">
    <source>
        <dbReference type="Pfam" id="PF18915"/>
    </source>
</evidence>
<dbReference type="EMBL" id="MLQS01000001">
    <property type="protein sequence ID" value="OIJ22395.1"/>
    <property type="molecule type" value="Genomic_DNA"/>
</dbReference>
<evidence type="ECO:0000313" key="5">
    <source>
        <dbReference type="Proteomes" id="UP000180057"/>
    </source>
</evidence>
<reference evidence="4 5" key="1">
    <citation type="submission" date="2016-10" db="EMBL/GenBank/DDBJ databases">
        <title>Draft genome sequences of four alkaliphilic bacteria belonging to the Anaerobacillus genus.</title>
        <authorList>
            <person name="Bassil N.M."/>
            <person name="Lloyd J.R."/>
        </authorList>
    </citation>
    <scope>NUCLEOTIDE SEQUENCE [LARGE SCALE GENOMIC DNA]</scope>
    <source>
        <strain evidence="4 5">DSM 22531</strain>
    </source>
</reference>
<feature type="compositionally biased region" description="Polar residues" evidence="2">
    <location>
        <begin position="271"/>
        <end position="284"/>
    </location>
</feature>
<dbReference type="OrthoDB" id="2168789at2"/>
<evidence type="ECO:0000256" key="2">
    <source>
        <dbReference type="SAM" id="MobiDB-lite"/>
    </source>
</evidence>
<evidence type="ECO:0000256" key="1">
    <source>
        <dbReference type="SAM" id="Coils"/>
    </source>
</evidence>
<protein>
    <recommendedName>
        <fullName evidence="3">DUF5667 domain-containing protein</fullName>
    </recommendedName>
</protein>
<dbReference type="RefSeq" id="WP_071388950.1">
    <property type="nucleotide sequence ID" value="NZ_MLQS01000001.1"/>
</dbReference>
<proteinExistence type="predicted"/>
<dbReference type="InterPro" id="IPR043725">
    <property type="entry name" value="DUF5667"/>
</dbReference>
<feature type="domain" description="DUF5667" evidence="3">
    <location>
        <begin position="28"/>
        <end position="119"/>
    </location>
</feature>
<name>A0A1S2MFC9_9BACI</name>
<evidence type="ECO:0000313" key="4">
    <source>
        <dbReference type="EMBL" id="OIJ22395.1"/>
    </source>
</evidence>
<organism evidence="4 5">
    <name type="scientific">Anaerobacillus alkalidiazotrophicus</name>
    <dbReference type="NCBI Taxonomy" id="472963"/>
    <lineage>
        <taxon>Bacteria</taxon>
        <taxon>Bacillati</taxon>
        <taxon>Bacillota</taxon>
        <taxon>Bacilli</taxon>
        <taxon>Bacillales</taxon>
        <taxon>Bacillaceae</taxon>
        <taxon>Anaerobacillus</taxon>
    </lineage>
</organism>
<dbReference type="Proteomes" id="UP000180057">
    <property type="component" value="Unassembled WGS sequence"/>
</dbReference>
<sequence>MKKIITSITVGLLLIGGNSYSAEEQEIIKPDSELYDTSRLIEEAEYELTEDNGEKALLQDEYADKRLSEAEMAFDEGDEQKAEELMEDYNEHMQEIEENIEAAKEAGDDISKVEEIVAENSQKRFENLQALLEREDLPEAAKLGIKKALENKKMAQQRFSEALKKAEAARGNVKEKQEERTKNEETRVNAEEKQEDNIKEVEERVNAKEKQEEGMKRAEEARVNAKEKQEEGMKKAEEARANAKEKREEGMKKAEEAQENAQKINKENNTGKETSQVNAPQAQR</sequence>
<accession>A0A1S2MFC9</accession>
<dbReference type="AlphaFoldDB" id="A0A1S2MFC9"/>
<feature type="compositionally biased region" description="Basic and acidic residues" evidence="2">
    <location>
        <begin position="161"/>
        <end position="256"/>
    </location>
</feature>
<dbReference type="STRING" id="472963.BKP45_07095"/>
<dbReference type="Pfam" id="PF18915">
    <property type="entry name" value="DUF5667"/>
    <property type="match status" value="1"/>
</dbReference>
<gene>
    <name evidence="4" type="ORF">BKP45_07095</name>
</gene>